<protein>
    <submittedName>
        <fullName evidence="2">Uncharacterized protein</fullName>
    </submittedName>
</protein>
<dbReference type="Proteomes" id="UP000291485">
    <property type="component" value="Unassembled WGS sequence"/>
</dbReference>
<reference evidence="2 3" key="1">
    <citation type="submission" date="2019-02" db="EMBL/GenBank/DDBJ databases">
        <title>Pedobacter sp. RP-3-11 sp. nov., isolated from Arctic soil.</title>
        <authorList>
            <person name="Dahal R.H."/>
        </authorList>
    </citation>
    <scope>NUCLEOTIDE SEQUENCE [LARGE SCALE GENOMIC DNA]</scope>
    <source>
        <strain evidence="2 3">RP-3-11</strain>
    </source>
</reference>
<keyword evidence="3" id="KW-1185">Reference proteome</keyword>
<gene>
    <name evidence="2" type="ORF">EZ449_07235</name>
</gene>
<evidence type="ECO:0000313" key="2">
    <source>
        <dbReference type="EMBL" id="TCD10677.1"/>
    </source>
</evidence>
<dbReference type="RefSeq" id="WP_131557299.1">
    <property type="nucleotide sequence ID" value="NZ_SJSN01000005.1"/>
</dbReference>
<dbReference type="OrthoDB" id="768995at2"/>
<sequence>MKNRNLIMLLITTICAFGNLSADAKFESKLVSPPIIVTKTFYADNGVICTASLQYNSGQLYNNVKATVQGVTINLVNVSHSGGTINADGWEGVIINGDIEYHIKLLITGSFTIGWQINQAKAETIV</sequence>
<comment type="caution">
    <text evidence="2">The sequence shown here is derived from an EMBL/GenBank/DDBJ whole genome shotgun (WGS) entry which is preliminary data.</text>
</comment>
<dbReference type="EMBL" id="SJSN01000005">
    <property type="protein sequence ID" value="TCD10677.1"/>
    <property type="molecule type" value="Genomic_DNA"/>
</dbReference>
<evidence type="ECO:0000313" key="3">
    <source>
        <dbReference type="Proteomes" id="UP000291485"/>
    </source>
</evidence>
<proteinExistence type="predicted"/>
<feature type="signal peptide" evidence="1">
    <location>
        <begin position="1"/>
        <end position="24"/>
    </location>
</feature>
<accession>A0A4R0P2C8</accession>
<feature type="chain" id="PRO_5020546099" evidence="1">
    <location>
        <begin position="25"/>
        <end position="126"/>
    </location>
</feature>
<evidence type="ECO:0000256" key="1">
    <source>
        <dbReference type="SAM" id="SignalP"/>
    </source>
</evidence>
<organism evidence="2 3">
    <name type="scientific">Pedobacter frigidisoli</name>
    <dbReference type="NCBI Taxonomy" id="2530455"/>
    <lineage>
        <taxon>Bacteria</taxon>
        <taxon>Pseudomonadati</taxon>
        <taxon>Bacteroidota</taxon>
        <taxon>Sphingobacteriia</taxon>
        <taxon>Sphingobacteriales</taxon>
        <taxon>Sphingobacteriaceae</taxon>
        <taxon>Pedobacter</taxon>
    </lineage>
</organism>
<dbReference type="AlphaFoldDB" id="A0A4R0P2C8"/>
<keyword evidence="1" id="KW-0732">Signal</keyword>
<name>A0A4R0P2C8_9SPHI</name>